<protein>
    <submittedName>
        <fullName evidence="2">Uncharacterized protein</fullName>
    </submittedName>
</protein>
<gene>
    <name evidence="2" type="ORF">G6F50_016403</name>
</gene>
<sequence length="80" mass="8707">MAAQNNLPMEINTINNAQDVSPMVPADIRSSSSQEATEPVLPYQNDADMMETADDSLLGIGNTDSLTILRQQLQEVVKDT</sequence>
<keyword evidence="3" id="KW-1185">Reference proteome</keyword>
<name>A0A9P6XTS3_9FUNG</name>
<evidence type="ECO:0000313" key="3">
    <source>
        <dbReference type="Proteomes" id="UP000740926"/>
    </source>
</evidence>
<evidence type="ECO:0000256" key="1">
    <source>
        <dbReference type="SAM" id="MobiDB-lite"/>
    </source>
</evidence>
<dbReference type="EMBL" id="JAANIU010010284">
    <property type="protein sequence ID" value="KAG1531995.1"/>
    <property type="molecule type" value="Genomic_DNA"/>
</dbReference>
<dbReference type="AlphaFoldDB" id="A0A9P6XTS3"/>
<feature type="region of interest" description="Disordered" evidence="1">
    <location>
        <begin position="22"/>
        <end position="46"/>
    </location>
</feature>
<comment type="caution">
    <text evidence="2">The sequence shown here is derived from an EMBL/GenBank/DDBJ whole genome shotgun (WGS) entry which is preliminary data.</text>
</comment>
<evidence type="ECO:0000313" key="2">
    <source>
        <dbReference type="EMBL" id="KAG1531995.1"/>
    </source>
</evidence>
<accession>A0A9P6XTS3</accession>
<organism evidence="2 3">
    <name type="scientific">Rhizopus delemar</name>
    <dbReference type="NCBI Taxonomy" id="936053"/>
    <lineage>
        <taxon>Eukaryota</taxon>
        <taxon>Fungi</taxon>
        <taxon>Fungi incertae sedis</taxon>
        <taxon>Mucoromycota</taxon>
        <taxon>Mucoromycotina</taxon>
        <taxon>Mucoromycetes</taxon>
        <taxon>Mucorales</taxon>
        <taxon>Mucorineae</taxon>
        <taxon>Rhizopodaceae</taxon>
        <taxon>Rhizopus</taxon>
    </lineage>
</organism>
<proteinExistence type="predicted"/>
<reference evidence="2 3" key="1">
    <citation type="journal article" date="2020" name="Microb. Genom.">
        <title>Genetic diversity of clinical and environmental Mucorales isolates obtained from an investigation of mucormycosis cases among solid organ transplant recipients.</title>
        <authorList>
            <person name="Nguyen M.H."/>
            <person name="Kaul D."/>
            <person name="Muto C."/>
            <person name="Cheng S.J."/>
            <person name="Richter R.A."/>
            <person name="Bruno V.M."/>
            <person name="Liu G."/>
            <person name="Beyhan S."/>
            <person name="Sundermann A.J."/>
            <person name="Mounaud S."/>
            <person name="Pasculle A.W."/>
            <person name="Nierman W.C."/>
            <person name="Driscoll E."/>
            <person name="Cumbie R."/>
            <person name="Clancy C.J."/>
            <person name="Dupont C.L."/>
        </authorList>
    </citation>
    <scope>NUCLEOTIDE SEQUENCE [LARGE SCALE GENOMIC DNA]</scope>
    <source>
        <strain evidence="2 3">GL24</strain>
    </source>
</reference>
<dbReference type="Proteomes" id="UP000740926">
    <property type="component" value="Unassembled WGS sequence"/>
</dbReference>